<dbReference type="Pfam" id="PF13875">
    <property type="entry name" value="DUF4202"/>
    <property type="match status" value="1"/>
</dbReference>
<dbReference type="Proteomes" id="UP001157133">
    <property type="component" value="Unassembled WGS sequence"/>
</dbReference>
<dbReference type="PANTHER" id="PTHR41729:SF1">
    <property type="entry name" value="GLUTAMYL-TRNA SYNTHETASE"/>
    <property type="match status" value="1"/>
</dbReference>
<gene>
    <name evidence="1" type="ORF">theurythT_10160</name>
</gene>
<comment type="caution">
    <text evidence="1">The sequence shown here is derived from an EMBL/GenBank/DDBJ whole genome shotgun (WGS) entry which is preliminary data.</text>
</comment>
<dbReference type="InterPro" id="IPR025255">
    <property type="entry name" value="DUF4202"/>
</dbReference>
<dbReference type="RefSeq" id="WP_284206896.1">
    <property type="nucleotide sequence ID" value="NZ_BSSU01000004.1"/>
</dbReference>
<dbReference type="PANTHER" id="PTHR41729">
    <property type="entry name" value="GLUTAMYL-TRNA SYNTHETASE"/>
    <property type="match status" value="1"/>
</dbReference>
<evidence type="ECO:0000313" key="2">
    <source>
        <dbReference type="Proteomes" id="UP001157133"/>
    </source>
</evidence>
<evidence type="ECO:0000313" key="1">
    <source>
        <dbReference type="EMBL" id="GLX81564.1"/>
    </source>
</evidence>
<organism evidence="1 2">
    <name type="scientific">Thalassotalea eurytherma</name>
    <dbReference type="NCBI Taxonomy" id="1144278"/>
    <lineage>
        <taxon>Bacteria</taxon>
        <taxon>Pseudomonadati</taxon>
        <taxon>Pseudomonadota</taxon>
        <taxon>Gammaproteobacteria</taxon>
        <taxon>Alteromonadales</taxon>
        <taxon>Colwelliaceae</taxon>
        <taxon>Thalassotalea</taxon>
    </lineage>
</organism>
<proteinExistence type="predicted"/>
<dbReference type="EMBL" id="BSSU01000004">
    <property type="protein sequence ID" value="GLX81564.1"/>
    <property type="molecule type" value="Genomic_DNA"/>
</dbReference>
<keyword evidence="2" id="KW-1185">Reference proteome</keyword>
<sequence length="193" mass="22018">MTSKLQSVLDEIDEINRQDQNQEIVEGIAQPKEFLYGQRMSECLLTYWPGANELLQIAVRAQHVKRWHIARQEYPMGKAGYYAWRTALGVFHAETAHELMLSKGYSEQEANQTASMLKKERLKSNPDAQTLEDVACLVFLMHYFGPFAEKHSDEKIISIVQKTWKKMSDQAKDIALSLTLPPHLGKLVAQALS</sequence>
<protein>
    <recommendedName>
        <fullName evidence="3">DUF4202 domain-containing protein</fullName>
    </recommendedName>
</protein>
<evidence type="ECO:0008006" key="3">
    <source>
        <dbReference type="Google" id="ProtNLM"/>
    </source>
</evidence>
<reference evidence="1 2" key="1">
    <citation type="submission" date="2023-03" db="EMBL/GenBank/DDBJ databases">
        <title>Draft genome sequence of Thalassotalea eurytherma JCM 18482T.</title>
        <authorList>
            <person name="Sawabe T."/>
        </authorList>
    </citation>
    <scope>NUCLEOTIDE SEQUENCE [LARGE SCALE GENOMIC DNA]</scope>
    <source>
        <strain evidence="1 2">JCM 18482</strain>
    </source>
</reference>
<name>A0ABQ6H262_9GAMM</name>
<accession>A0ABQ6H262</accession>